<feature type="domain" description="CHAT" evidence="1">
    <location>
        <begin position="567"/>
        <end position="893"/>
    </location>
</feature>
<protein>
    <submittedName>
        <fullName evidence="2">CHAT domain-containing protein</fullName>
    </submittedName>
</protein>
<dbReference type="InterPro" id="IPR024983">
    <property type="entry name" value="CHAT_dom"/>
</dbReference>
<dbReference type="PANTHER" id="PTHR10098">
    <property type="entry name" value="RAPSYN-RELATED"/>
    <property type="match status" value="1"/>
</dbReference>
<dbReference type="RefSeq" id="WP_207329578.1">
    <property type="nucleotide sequence ID" value="NZ_JAFMYW010000003.1"/>
</dbReference>
<evidence type="ECO:0000313" key="2">
    <source>
        <dbReference type="EMBL" id="MBO0949631.1"/>
    </source>
</evidence>
<dbReference type="SMART" id="SM00028">
    <property type="entry name" value="TPR"/>
    <property type="match status" value="4"/>
</dbReference>
<dbReference type="Proteomes" id="UP000664628">
    <property type="component" value="Unassembled WGS sequence"/>
</dbReference>
<dbReference type="InterPro" id="IPR011990">
    <property type="entry name" value="TPR-like_helical_dom_sf"/>
</dbReference>
<dbReference type="Pfam" id="PF12770">
    <property type="entry name" value="CHAT"/>
    <property type="match status" value="1"/>
</dbReference>
<sequence>MNQMVRILALTLLLVVVKPVSLKAQGLKTLNSQIQNAIASNDFDQAEKMIDFGLKVATEKYADQPVLTAFFLSQKGALYQKSQRASKAVFILNEALAIYDHYPNDPGQIATLITAGDTYLDMDQPGEALQFFDKANKLLTTNFNGQYKELDAAINNGLGGVYGRLNDPEQSLIFFRKAISYYKKAAHPGYISAVLNMVPELGILGYTDEILAEITDAEAFIAHWFEGKHPSLWRLKTDRGQAYVRLGKHQMADISFKTSLALAKAQFGPTSMPVAIVHNMIASLYRQDSTTYTRSAEHRLEALRITKEIGLAKDILVARSENDLSSLYMTMGKHKLVAPLLSEAIDIVQHIQAKNFGFISEKQKELYAKDGALIFNNTISFTSSIIEHDEDSLMQQLSYNAALYMNGLLLDDARQLRNVIRKSGDTSLVRLYNQSVDLKRQIIGSSTQQQTTLSAEVDLVERQLARLSSVYNDLRVRTQLDWKHIQRKLAPAQASVTFVRYNAYIATANYNGDSILYAAMVIRPGYTYPRFVRLGKESQLRQLLADSETPTALYTSRGPRFGTITYGDSLYRLVWQPIEKLVEGVNRVYFSADGLLHRVAFAAIPLPGTTAKTPASKRYLNSRHELYQLFSTRQIAQGIRPLRWQSGMSVALLGGIRYEPAGTSASGNNKDAKESDTYLQKAIQTSNLIPFPYLDATRQEVTAIHRLLPQSVLTIGTDASEKRFRQFSGNSPAILHLATHGLFIPAESENKSPGGIDKALMRSGLAMAGANRLWQTGTQLPEGDDGVLTAYEVADQDLSQTRLVVLSACETALGDLRGAEGVFGLQRSFRLAGVEKLLMSLWPVDDIRTQQLMTFFYTYLKAGQDVRSAFKTAQLDMQKQVDDPTIWAAFVLVE</sequence>
<gene>
    <name evidence="2" type="ORF">J2I46_13625</name>
</gene>
<dbReference type="Pfam" id="PF13424">
    <property type="entry name" value="TPR_12"/>
    <property type="match status" value="1"/>
</dbReference>
<dbReference type="EMBL" id="JAFMYW010000003">
    <property type="protein sequence ID" value="MBO0949631.1"/>
    <property type="molecule type" value="Genomic_DNA"/>
</dbReference>
<proteinExistence type="predicted"/>
<name>A0ABS3JHZ3_9BACT</name>
<evidence type="ECO:0000259" key="1">
    <source>
        <dbReference type="Pfam" id="PF12770"/>
    </source>
</evidence>
<dbReference type="Gene3D" id="1.25.40.10">
    <property type="entry name" value="Tetratricopeptide repeat domain"/>
    <property type="match status" value="2"/>
</dbReference>
<evidence type="ECO:0000313" key="3">
    <source>
        <dbReference type="Proteomes" id="UP000664628"/>
    </source>
</evidence>
<dbReference type="InterPro" id="IPR019734">
    <property type="entry name" value="TPR_rpt"/>
</dbReference>
<keyword evidence="3" id="KW-1185">Reference proteome</keyword>
<reference evidence="2 3" key="1">
    <citation type="submission" date="2021-03" db="EMBL/GenBank/DDBJ databases">
        <title>Fibrella sp. HMF5405 genome sequencing and assembly.</title>
        <authorList>
            <person name="Kang H."/>
            <person name="Kim H."/>
            <person name="Bae S."/>
            <person name="Joh K."/>
        </authorList>
    </citation>
    <scope>NUCLEOTIDE SEQUENCE [LARGE SCALE GENOMIC DNA]</scope>
    <source>
        <strain evidence="2 3">HMF5405</strain>
    </source>
</reference>
<accession>A0ABS3JHZ3</accession>
<dbReference type="SUPFAM" id="SSF48452">
    <property type="entry name" value="TPR-like"/>
    <property type="match status" value="2"/>
</dbReference>
<comment type="caution">
    <text evidence="2">The sequence shown here is derived from an EMBL/GenBank/DDBJ whole genome shotgun (WGS) entry which is preliminary data.</text>
</comment>
<organism evidence="2 3">
    <name type="scientific">Fibrella forsythiae</name>
    <dbReference type="NCBI Taxonomy" id="2817061"/>
    <lineage>
        <taxon>Bacteria</taxon>
        <taxon>Pseudomonadati</taxon>
        <taxon>Bacteroidota</taxon>
        <taxon>Cytophagia</taxon>
        <taxon>Cytophagales</taxon>
        <taxon>Spirosomataceae</taxon>
        <taxon>Fibrella</taxon>
    </lineage>
</organism>